<evidence type="ECO:0000256" key="1">
    <source>
        <dbReference type="PROSITE-ProRule" id="PRU00325"/>
    </source>
</evidence>
<dbReference type="PANTHER" id="PTHR28498:SF1">
    <property type="entry name" value="ZINC FINGER SWIM DOMAIN-CONTAINING PROTEIN 7"/>
    <property type="match status" value="1"/>
</dbReference>
<evidence type="ECO:0000259" key="2">
    <source>
        <dbReference type="PROSITE" id="PS50966"/>
    </source>
</evidence>
<dbReference type="InParanoid" id="A0A6L2PNV5"/>
<keyword evidence="1" id="KW-0863">Zinc-finger</keyword>
<protein>
    <recommendedName>
        <fullName evidence="2">SWIM-type domain-containing protein</fullName>
    </recommendedName>
</protein>
<feature type="domain" description="SWIM-type" evidence="2">
    <location>
        <begin position="9"/>
        <end position="47"/>
    </location>
</feature>
<dbReference type="OrthoDB" id="337581at2759"/>
<dbReference type="Proteomes" id="UP000502823">
    <property type="component" value="Unassembled WGS sequence"/>
</dbReference>
<accession>A0A6L2PNV5</accession>
<dbReference type="AlphaFoldDB" id="A0A6L2PNV5"/>
<evidence type="ECO:0000313" key="4">
    <source>
        <dbReference type="Proteomes" id="UP000502823"/>
    </source>
</evidence>
<reference evidence="4" key="1">
    <citation type="submission" date="2020-01" db="EMBL/GenBank/DDBJ databases">
        <title>Draft genome sequence of the Termite Coptotermes fromosanus.</title>
        <authorList>
            <person name="Itakura S."/>
            <person name="Yosikawa Y."/>
            <person name="Umezawa K."/>
        </authorList>
    </citation>
    <scope>NUCLEOTIDE SEQUENCE [LARGE SCALE GENOMIC DNA]</scope>
</reference>
<keyword evidence="1" id="KW-0862">Zinc</keyword>
<evidence type="ECO:0000313" key="3">
    <source>
        <dbReference type="EMBL" id="GFG32862.1"/>
    </source>
</evidence>
<proteinExistence type="predicted"/>
<comment type="caution">
    <text evidence="3">The sequence shown here is derived from an EMBL/GenBank/DDBJ whole genome shotgun (WGS) entry which is preliminary data.</text>
</comment>
<dbReference type="GO" id="GO:0008270">
    <property type="term" value="F:zinc ion binding"/>
    <property type="evidence" value="ECO:0007669"/>
    <property type="project" value="UniProtKB-KW"/>
</dbReference>
<dbReference type="GO" id="GO:0097196">
    <property type="term" value="C:Shu complex"/>
    <property type="evidence" value="ECO:0007669"/>
    <property type="project" value="TreeGrafter"/>
</dbReference>
<keyword evidence="1" id="KW-0479">Metal-binding</keyword>
<keyword evidence="4" id="KW-1185">Reference proteome</keyword>
<feature type="non-terminal residue" evidence="3">
    <location>
        <position position="1"/>
    </location>
</feature>
<name>A0A6L2PNV5_COPFO</name>
<gene>
    <name evidence="3" type="ORF">Cfor_09295</name>
</gene>
<dbReference type="PROSITE" id="PS50966">
    <property type="entry name" value="ZF_SWIM"/>
    <property type="match status" value="1"/>
</dbReference>
<organism evidence="3 4">
    <name type="scientific">Coptotermes formosanus</name>
    <name type="common">Formosan subterranean termite</name>
    <dbReference type="NCBI Taxonomy" id="36987"/>
    <lineage>
        <taxon>Eukaryota</taxon>
        <taxon>Metazoa</taxon>
        <taxon>Ecdysozoa</taxon>
        <taxon>Arthropoda</taxon>
        <taxon>Hexapoda</taxon>
        <taxon>Insecta</taxon>
        <taxon>Pterygota</taxon>
        <taxon>Neoptera</taxon>
        <taxon>Polyneoptera</taxon>
        <taxon>Dictyoptera</taxon>
        <taxon>Blattodea</taxon>
        <taxon>Blattoidea</taxon>
        <taxon>Termitoidae</taxon>
        <taxon>Rhinotermitidae</taxon>
        <taxon>Coptotermes</taxon>
    </lineage>
</organism>
<dbReference type="EMBL" id="BLKM01004952">
    <property type="protein sequence ID" value="GFG32862.1"/>
    <property type="molecule type" value="Genomic_DNA"/>
</dbReference>
<dbReference type="GO" id="GO:0000724">
    <property type="term" value="P:double-strand break repair via homologous recombination"/>
    <property type="evidence" value="ECO:0007669"/>
    <property type="project" value="TreeGrafter"/>
</dbReference>
<dbReference type="PANTHER" id="PTHR28498">
    <property type="entry name" value="ZINC FINGER SWIM DOMAIN-CONTAINING PROTEIN 7"/>
    <property type="match status" value="1"/>
</dbReference>
<sequence length="86" mass="9392">VTGSSGIPYTLFPGVNYCPCPAYRYQVISSQIFLTCKHVLAARLAEITQKGRNLSVSVEELTRILCAAANLDRDGENHEPNPTVLV</sequence>
<dbReference type="InterPro" id="IPR007527">
    <property type="entry name" value="Znf_SWIM"/>
</dbReference>